<dbReference type="InterPro" id="IPR050651">
    <property type="entry name" value="Plant_Cytochrome_P450_Monoox"/>
</dbReference>
<organism evidence="10">
    <name type="scientific">Fagus sylvatica</name>
    <name type="common">Beechnut</name>
    <dbReference type="NCBI Taxonomy" id="28930"/>
    <lineage>
        <taxon>Eukaryota</taxon>
        <taxon>Viridiplantae</taxon>
        <taxon>Streptophyta</taxon>
        <taxon>Embryophyta</taxon>
        <taxon>Tracheophyta</taxon>
        <taxon>Spermatophyta</taxon>
        <taxon>Magnoliopsida</taxon>
        <taxon>eudicotyledons</taxon>
        <taxon>Gunneridae</taxon>
        <taxon>Pentapetalae</taxon>
        <taxon>rosids</taxon>
        <taxon>fabids</taxon>
        <taxon>Fagales</taxon>
        <taxon>Fagaceae</taxon>
        <taxon>Fagus</taxon>
    </lineage>
</organism>
<accession>A0A2N9JBV6</accession>
<dbReference type="GO" id="GO:0004497">
    <property type="term" value="F:monooxygenase activity"/>
    <property type="evidence" value="ECO:0007669"/>
    <property type="project" value="UniProtKB-KW"/>
</dbReference>
<dbReference type="GO" id="GO:0020037">
    <property type="term" value="F:heme binding"/>
    <property type="evidence" value="ECO:0007669"/>
    <property type="project" value="InterPro"/>
</dbReference>
<dbReference type="InterPro" id="IPR001128">
    <property type="entry name" value="Cyt_P450"/>
</dbReference>
<evidence type="ECO:0000256" key="2">
    <source>
        <dbReference type="ARBA" id="ARBA00022617"/>
    </source>
</evidence>
<sequence length="443" mass="50669">MHLLGGRQLTHKTLGALADKYGPAFTLRLGSYRVLVLSSWEMAKECFTVHDKVFSTRPSIAATKLLGYDFAMFGFAPYGPYWREMRKIATIELLSNHRLDMLKHIRASEVKTVIKELYKLCVSKGSAESRVLVDMKQWFGELTHNIASRMVSGKRYFGANADFDEDEARRCQKVMREFFYLFGVFVLSDAIPYLGWLDMNGYESRMKRTAKELDALIGGWLEEHKQKRLLDGKRKEEQDFMDVMLNTLEDAKISGFDADTINKATCLAYDELDIHISKDRHVDESDITNLVYLQAIVKETLRLYPPGPVIPRAAMEDCTLSAGYHIPADTRLMVNVWKIHRDEHLWPNPHKFQPERFLTSHKDIDVRGQNFELIPFGSGRRSCPGISLALQVVHLTLASLLHSFEIAKPSNEDVDMTESTGLTNLKATPLEVLLTPRLNFELY</sequence>
<dbReference type="PRINTS" id="PR00463">
    <property type="entry name" value="EP450I"/>
</dbReference>
<dbReference type="PROSITE" id="PS00086">
    <property type="entry name" value="CYTOCHROME_P450"/>
    <property type="match status" value="1"/>
</dbReference>
<dbReference type="AlphaFoldDB" id="A0A2N9JBV6"/>
<evidence type="ECO:0000256" key="6">
    <source>
        <dbReference type="ARBA" id="ARBA00023033"/>
    </source>
</evidence>
<gene>
    <name evidence="10" type="ORF">FSB_LOCUS61986</name>
</gene>
<feature type="binding site" description="axial binding residue" evidence="7">
    <location>
        <position position="383"/>
    </location>
    <ligand>
        <name>heme</name>
        <dbReference type="ChEBI" id="CHEBI:30413"/>
    </ligand>
    <ligandPart>
        <name>Fe</name>
        <dbReference type="ChEBI" id="CHEBI:18248"/>
    </ligandPart>
</feature>
<dbReference type="Gene3D" id="1.10.630.10">
    <property type="entry name" value="Cytochrome P450"/>
    <property type="match status" value="2"/>
</dbReference>
<name>A0A2N9JBV6_FAGSY</name>
<evidence type="ECO:0000256" key="7">
    <source>
        <dbReference type="PIRSR" id="PIRSR602401-1"/>
    </source>
</evidence>
<dbReference type="CDD" id="cd20654">
    <property type="entry name" value="CYP82"/>
    <property type="match status" value="1"/>
</dbReference>
<keyword evidence="3 7" id="KW-0479">Metal-binding</keyword>
<dbReference type="InterPro" id="IPR002401">
    <property type="entry name" value="Cyt_P450_E_grp-I"/>
</dbReference>
<dbReference type="InterPro" id="IPR017972">
    <property type="entry name" value="Cyt_P450_CS"/>
</dbReference>
<dbReference type="GO" id="GO:0005506">
    <property type="term" value="F:iron ion binding"/>
    <property type="evidence" value="ECO:0007669"/>
    <property type="project" value="InterPro"/>
</dbReference>
<keyword evidence="9" id="KW-1133">Transmembrane helix</keyword>
<dbReference type="GO" id="GO:0016705">
    <property type="term" value="F:oxidoreductase activity, acting on paired donors, with incorporation or reduction of molecular oxygen"/>
    <property type="evidence" value="ECO:0007669"/>
    <property type="project" value="InterPro"/>
</dbReference>
<dbReference type="EMBL" id="OIVN01006490">
    <property type="protein sequence ID" value="SPD34104.1"/>
    <property type="molecule type" value="Genomic_DNA"/>
</dbReference>
<evidence type="ECO:0000256" key="9">
    <source>
        <dbReference type="SAM" id="Phobius"/>
    </source>
</evidence>
<dbReference type="SUPFAM" id="SSF48264">
    <property type="entry name" value="Cytochrome P450"/>
    <property type="match status" value="1"/>
</dbReference>
<keyword evidence="5 7" id="KW-0408">Iron</keyword>
<evidence type="ECO:0000256" key="3">
    <source>
        <dbReference type="ARBA" id="ARBA00022723"/>
    </source>
</evidence>
<comment type="similarity">
    <text evidence="1 8">Belongs to the cytochrome P450 family.</text>
</comment>
<proteinExistence type="inferred from homology"/>
<reference evidence="10" key="1">
    <citation type="submission" date="2018-02" db="EMBL/GenBank/DDBJ databases">
        <authorList>
            <person name="Cohen D.B."/>
            <person name="Kent A.D."/>
        </authorList>
    </citation>
    <scope>NUCLEOTIDE SEQUENCE</scope>
</reference>
<keyword evidence="4 8" id="KW-0560">Oxidoreductase</keyword>
<evidence type="ECO:0000313" key="10">
    <source>
        <dbReference type="EMBL" id="SPD34104.1"/>
    </source>
</evidence>
<comment type="cofactor">
    <cofactor evidence="7">
        <name>heme</name>
        <dbReference type="ChEBI" id="CHEBI:30413"/>
    </cofactor>
</comment>
<dbReference type="PANTHER" id="PTHR47947:SF29">
    <property type="entry name" value="CYTOCHROME P450 CYP82D47-LIKE"/>
    <property type="match status" value="1"/>
</dbReference>
<keyword evidence="6 8" id="KW-0503">Monooxygenase</keyword>
<dbReference type="InterPro" id="IPR036396">
    <property type="entry name" value="Cyt_P450_sf"/>
</dbReference>
<feature type="transmembrane region" description="Helical" evidence="9">
    <location>
        <begin position="178"/>
        <end position="197"/>
    </location>
</feature>
<dbReference type="PANTHER" id="PTHR47947">
    <property type="entry name" value="CYTOCHROME P450 82C3-RELATED"/>
    <property type="match status" value="1"/>
</dbReference>
<evidence type="ECO:0000256" key="1">
    <source>
        <dbReference type="ARBA" id="ARBA00010617"/>
    </source>
</evidence>
<dbReference type="FunFam" id="1.10.630.10:FF:000026">
    <property type="entry name" value="Cytochrome P450 82C4"/>
    <property type="match status" value="1"/>
</dbReference>
<evidence type="ECO:0000256" key="4">
    <source>
        <dbReference type="ARBA" id="ARBA00023002"/>
    </source>
</evidence>
<protein>
    <recommendedName>
        <fullName evidence="11">Cytochrome P450</fullName>
    </recommendedName>
</protein>
<keyword evidence="9" id="KW-0812">Transmembrane</keyword>
<evidence type="ECO:0008006" key="11">
    <source>
        <dbReference type="Google" id="ProtNLM"/>
    </source>
</evidence>
<evidence type="ECO:0000256" key="5">
    <source>
        <dbReference type="ARBA" id="ARBA00023004"/>
    </source>
</evidence>
<evidence type="ECO:0000256" key="8">
    <source>
        <dbReference type="RuleBase" id="RU000461"/>
    </source>
</evidence>
<keyword evidence="2 7" id="KW-0349">Heme</keyword>
<keyword evidence="9" id="KW-0472">Membrane</keyword>
<dbReference type="PRINTS" id="PR00385">
    <property type="entry name" value="P450"/>
</dbReference>
<dbReference type="Pfam" id="PF00067">
    <property type="entry name" value="p450"/>
    <property type="match status" value="2"/>
</dbReference>